<sequence length="182" mass="19792">MSACILCPHQLPRGGKNSTPSSVRMGSSGSTQEGLDPAAAAHHDSLTAAATCIIGLQYGHILAHLQDHKERLNNWSLFSISLVVLGLFLAFIGIPVNKSLYTVSYMLVTSASAGITFCAFYLLVDVYGYRRLTSVLEWMGLHSLSIFVVITSNLAVIAIQGFYLTAPQNNIVHWIITRFVHA</sequence>
<feature type="compositionally biased region" description="Polar residues" evidence="1">
    <location>
        <begin position="16"/>
        <end position="33"/>
    </location>
</feature>
<dbReference type="EMBL" id="OIVN01002750">
    <property type="protein sequence ID" value="SPD06134.1"/>
    <property type="molecule type" value="Genomic_DNA"/>
</dbReference>
<evidence type="ECO:0000256" key="2">
    <source>
        <dbReference type="SAM" id="Phobius"/>
    </source>
</evidence>
<proteinExistence type="predicted"/>
<feature type="transmembrane region" description="Helical" evidence="2">
    <location>
        <begin position="144"/>
        <end position="164"/>
    </location>
</feature>
<reference evidence="3" key="1">
    <citation type="submission" date="2018-02" db="EMBL/GenBank/DDBJ databases">
        <authorList>
            <person name="Cohen D.B."/>
            <person name="Kent A.D."/>
        </authorList>
    </citation>
    <scope>NUCLEOTIDE SEQUENCE</scope>
</reference>
<gene>
    <name evidence="3" type="ORF">FSB_LOCUS34016</name>
</gene>
<feature type="transmembrane region" description="Helical" evidence="2">
    <location>
        <begin position="102"/>
        <end position="124"/>
    </location>
</feature>
<protein>
    <submittedName>
        <fullName evidence="3">Uncharacterized protein</fullName>
    </submittedName>
</protein>
<keyword evidence="2" id="KW-0472">Membrane</keyword>
<dbReference type="PANTHER" id="PTHR31061">
    <property type="entry name" value="LD22376P"/>
    <property type="match status" value="1"/>
</dbReference>
<keyword evidence="2" id="KW-0812">Transmembrane</keyword>
<name>A0A2N9H3M6_FAGSY</name>
<evidence type="ECO:0000256" key="1">
    <source>
        <dbReference type="SAM" id="MobiDB-lite"/>
    </source>
</evidence>
<evidence type="ECO:0000313" key="3">
    <source>
        <dbReference type="EMBL" id="SPD06134.1"/>
    </source>
</evidence>
<feature type="transmembrane region" description="Helical" evidence="2">
    <location>
        <begin position="75"/>
        <end position="96"/>
    </location>
</feature>
<keyword evidence="2" id="KW-1133">Transmembrane helix</keyword>
<dbReference type="PANTHER" id="PTHR31061:SF28">
    <property type="entry name" value="HEPARAN-ALPHA-GLUCOSAMINIDE N-ACETYLTRANSFERASE-LIKE"/>
    <property type="match status" value="1"/>
</dbReference>
<organism evidence="3">
    <name type="scientific">Fagus sylvatica</name>
    <name type="common">Beechnut</name>
    <dbReference type="NCBI Taxonomy" id="28930"/>
    <lineage>
        <taxon>Eukaryota</taxon>
        <taxon>Viridiplantae</taxon>
        <taxon>Streptophyta</taxon>
        <taxon>Embryophyta</taxon>
        <taxon>Tracheophyta</taxon>
        <taxon>Spermatophyta</taxon>
        <taxon>Magnoliopsida</taxon>
        <taxon>eudicotyledons</taxon>
        <taxon>Gunneridae</taxon>
        <taxon>Pentapetalae</taxon>
        <taxon>rosids</taxon>
        <taxon>fabids</taxon>
        <taxon>Fagales</taxon>
        <taxon>Fagaceae</taxon>
        <taxon>Fagus</taxon>
    </lineage>
</organism>
<feature type="region of interest" description="Disordered" evidence="1">
    <location>
        <begin position="14"/>
        <end position="36"/>
    </location>
</feature>
<dbReference type="AlphaFoldDB" id="A0A2N9H3M6"/>
<accession>A0A2N9H3M6</accession>